<dbReference type="Pfam" id="PF14399">
    <property type="entry name" value="BtrH_N"/>
    <property type="match status" value="1"/>
</dbReference>
<evidence type="ECO:0000259" key="1">
    <source>
        <dbReference type="Pfam" id="PF14399"/>
    </source>
</evidence>
<dbReference type="EMBL" id="FUZF01000012">
    <property type="protein sequence ID" value="SKB86209.1"/>
    <property type="molecule type" value="Genomic_DNA"/>
</dbReference>
<proteinExistence type="predicted"/>
<evidence type="ECO:0000313" key="3">
    <source>
        <dbReference type="EMBL" id="SKB86209.1"/>
    </source>
</evidence>
<accession>A0A1T5EQY7</accession>
<dbReference type="Pfam" id="PF16169">
    <property type="entry name" value="DUF4872"/>
    <property type="match status" value="1"/>
</dbReference>
<sequence length="334" mass="37833">MQLDFIHYQSAHCESGVASNLLKNKGLELSEPMVFGLGAGIFYVYLPFLKVSNAPGLSYRPMPGWIFSRMAKRLGVKIKRKKFANPVKAQQQLDENLKKNIPSGLQVGVYHLPYFPDDYRFHFNAHNLVIYGKEGDEYLVSDPTMEGVHRLSERELERVRFAKGVLAPKGHLYYPIYVPAERDIDWVQAIRKSIRKACNDMLAPVPIVGVKGMRIVAKAIAKWPTKVGIPKANYYLAQMVRMQEEIGTGGGGFRYIYSAFLQEAGHKIDSPALLDLSKEMTEIGDLWRDFAVNASRVYKKRSNQGDVYNTLSAELLHLADLEEAFFKKLKKVVS</sequence>
<evidence type="ECO:0000259" key="2">
    <source>
        <dbReference type="Pfam" id="PF16169"/>
    </source>
</evidence>
<reference evidence="4" key="1">
    <citation type="submission" date="2017-02" db="EMBL/GenBank/DDBJ databases">
        <authorList>
            <person name="Varghese N."/>
            <person name="Submissions S."/>
        </authorList>
    </citation>
    <scope>NUCLEOTIDE SEQUENCE [LARGE SCALE GENOMIC DNA]</scope>
    <source>
        <strain evidence="4">DSM 24091</strain>
    </source>
</reference>
<feature type="domain" description="Butirosin biosynthesis protein H N-terminal" evidence="1">
    <location>
        <begin position="12"/>
        <end position="143"/>
    </location>
</feature>
<dbReference type="InterPro" id="IPR026935">
    <property type="entry name" value="BtrH_N"/>
</dbReference>
<organism evidence="3 4">
    <name type="scientific">Sphingobacterium nematocida</name>
    <dbReference type="NCBI Taxonomy" id="1513896"/>
    <lineage>
        <taxon>Bacteria</taxon>
        <taxon>Pseudomonadati</taxon>
        <taxon>Bacteroidota</taxon>
        <taxon>Sphingobacteriia</taxon>
        <taxon>Sphingobacteriales</taxon>
        <taxon>Sphingobacteriaceae</taxon>
        <taxon>Sphingobacterium</taxon>
    </lineage>
</organism>
<dbReference type="InterPro" id="IPR032369">
    <property type="entry name" value="DUF4872"/>
</dbReference>
<keyword evidence="4" id="KW-1185">Reference proteome</keyword>
<name>A0A1T5EQY7_9SPHI</name>
<evidence type="ECO:0000313" key="4">
    <source>
        <dbReference type="Proteomes" id="UP000190150"/>
    </source>
</evidence>
<dbReference type="OrthoDB" id="4075615at2"/>
<dbReference type="STRING" id="1513896.SAMN05660841_02722"/>
<dbReference type="RefSeq" id="WP_079643666.1">
    <property type="nucleotide sequence ID" value="NZ_FUZF01000012.1"/>
</dbReference>
<protein>
    <submittedName>
        <fullName evidence="3">Butirosin biosynthesis protein H, N-terminal</fullName>
    </submittedName>
</protein>
<dbReference type="Proteomes" id="UP000190150">
    <property type="component" value="Unassembled WGS sequence"/>
</dbReference>
<feature type="domain" description="DUF4872" evidence="2">
    <location>
        <begin position="155"/>
        <end position="329"/>
    </location>
</feature>
<dbReference type="AlphaFoldDB" id="A0A1T5EQY7"/>
<gene>
    <name evidence="3" type="ORF">SAMN05660841_02722</name>
</gene>